<dbReference type="Proteomes" id="UP000427906">
    <property type="component" value="Chromosome"/>
</dbReference>
<keyword evidence="2" id="KW-1185">Reference proteome</keyword>
<dbReference type="AlphaFoldDB" id="A0A5K7YPU1"/>
<name>A0A5K7YPU1_9BACT</name>
<dbReference type="EMBL" id="AP021874">
    <property type="protein sequence ID" value="BBO68951.1"/>
    <property type="molecule type" value="Genomic_DNA"/>
</dbReference>
<gene>
    <name evidence="1" type="ORF">DSCA_28810</name>
</gene>
<sequence>MPEDIRNRPSISHADATALNFVRSSPPCVFRRHFRQGLRSHIMEILDPADVEIERSGTLIDGIRMFPKATPRRMFRIFRSRLKTLDNAMAEIGRVKTVERYLAPDFIATSTECIVDYRGPYGWDLVLCGFQEYVEGEILDPWTLLDARELLPALYDTLGHRERTLPLTRDEWIRTVRQNSRRFIESIKRMVDEAGHIPDLAGAGNLILTVAGNPCLVDINNISRADFHPAVHLDEKGYPVCDKSIEALALIEEKILGGPVDPHEKIYRRFLSPERRDAVKAIEARFWKK</sequence>
<dbReference type="OrthoDB" id="5417057at2"/>
<evidence type="ECO:0000313" key="1">
    <source>
        <dbReference type="EMBL" id="BBO68951.1"/>
    </source>
</evidence>
<reference evidence="1 2" key="1">
    <citation type="submission" date="2019-11" db="EMBL/GenBank/DDBJ databases">
        <title>Comparative genomics of hydrocarbon-degrading Desulfosarcina strains.</title>
        <authorList>
            <person name="Watanabe M."/>
            <person name="Kojima H."/>
            <person name="Fukui M."/>
        </authorList>
    </citation>
    <scope>NUCLEOTIDE SEQUENCE [LARGE SCALE GENOMIC DNA]</scope>
    <source>
        <strain evidence="1 2">PL12</strain>
    </source>
</reference>
<protein>
    <submittedName>
        <fullName evidence="1">Uncharacterized protein</fullName>
    </submittedName>
</protein>
<accession>A0A5K7YPU1</accession>
<dbReference type="RefSeq" id="WP_155317041.1">
    <property type="nucleotide sequence ID" value="NZ_AP021874.1"/>
</dbReference>
<dbReference type="KEGG" id="dalk:DSCA_28810"/>
<evidence type="ECO:0000313" key="2">
    <source>
        <dbReference type="Proteomes" id="UP000427906"/>
    </source>
</evidence>
<organism evidence="1 2">
    <name type="scientific">Desulfosarcina alkanivorans</name>
    <dbReference type="NCBI Taxonomy" id="571177"/>
    <lineage>
        <taxon>Bacteria</taxon>
        <taxon>Pseudomonadati</taxon>
        <taxon>Thermodesulfobacteriota</taxon>
        <taxon>Desulfobacteria</taxon>
        <taxon>Desulfobacterales</taxon>
        <taxon>Desulfosarcinaceae</taxon>
        <taxon>Desulfosarcina</taxon>
    </lineage>
</organism>
<proteinExistence type="predicted"/>